<dbReference type="InterPro" id="IPR050397">
    <property type="entry name" value="Env_Response_Regulators"/>
</dbReference>
<feature type="domain" description="Cyclic nucleotide-binding" evidence="1">
    <location>
        <begin position="13"/>
        <end position="136"/>
    </location>
</feature>
<dbReference type="CDD" id="cd00038">
    <property type="entry name" value="CAP_ED"/>
    <property type="match status" value="1"/>
</dbReference>
<protein>
    <submittedName>
        <fullName evidence="2">Crp/Fnr family transcriptional regulator</fullName>
    </submittedName>
</protein>
<dbReference type="InterPro" id="IPR000595">
    <property type="entry name" value="cNMP-bd_dom"/>
</dbReference>
<dbReference type="PANTHER" id="PTHR24567:SF58">
    <property type="entry name" value="CYCLIC AMP-BINDING REGULATORY PROTEIN"/>
    <property type="match status" value="1"/>
</dbReference>
<accession>A0ABX8R8H0</accession>
<dbReference type="PANTHER" id="PTHR24567">
    <property type="entry name" value="CRP FAMILY TRANSCRIPTIONAL REGULATORY PROTEIN"/>
    <property type="match status" value="1"/>
</dbReference>
<name>A0ABX8R8H0_9CLOT</name>
<keyword evidence="3" id="KW-1185">Reference proteome</keyword>
<gene>
    <name evidence="2" type="ORF">KVH43_07950</name>
</gene>
<proteinExistence type="predicted"/>
<dbReference type="EMBL" id="CP078093">
    <property type="protein sequence ID" value="QXM05325.1"/>
    <property type="molecule type" value="Genomic_DNA"/>
</dbReference>
<evidence type="ECO:0000313" key="3">
    <source>
        <dbReference type="Proteomes" id="UP000886818"/>
    </source>
</evidence>
<dbReference type="RefSeq" id="WP_218282025.1">
    <property type="nucleotide sequence ID" value="NZ_CP078093.1"/>
</dbReference>
<sequence>MKNISSFLTNSVLFKNKTQQEINNALSSIEYIVKSYKKGDLIFSVDQTTKYIGIILEGCIEVQKNLASGKVISILYKKKGDLFGEGSVFSKTNTYPCNIFAKTKSTILLITKQNILNLLSKDSSLLINFLNSFANRILSLNLKTELLSYSSIQQKIAFSLLYLMDEYKCNNVILLPYSKKTWSEHLNVSRPSLFRELKILCDQKIIHIQNRTITILNKDHLISLLWH</sequence>
<dbReference type="Proteomes" id="UP000886818">
    <property type="component" value="Chromosome"/>
</dbReference>
<organism evidence="2 3">
    <name type="scientific">Crassaminicella indica</name>
    <dbReference type="NCBI Taxonomy" id="2855394"/>
    <lineage>
        <taxon>Bacteria</taxon>
        <taxon>Bacillati</taxon>
        <taxon>Bacillota</taxon>
        <taxon>Clostridia</taxon>
        <taxon>Eubacteriales</taxon>
        <taxon>Clostridiaceae</taxon>
        <taxon>Crassaminicella</taxon>
    </lineage>
</organism>
<dbReference type="InterPro" id="IPR012318">
    <property type="entry name" value="HTH_CRP"/>
</dbReference>
<reference evidence="2" key="1">
    <citation type="submission" date="2021-07" db="EMBL/GenBank/DDBJ databases">
        <title>Complete genome sequence of Crassaminicella sp. 143-21, isolated from a deep-sea hydrothermal vent.</title>
        <authorList>
            <person name="Li X."/>
        </authorList>
    </citation>
    <scope>NUCLEOTIDE SEQUENCE</scope>
    <source>
        <strain evidence="2">143-21</strain>
    </source>
</reference>
<evidence type="ECO:0000313" key="2">
    <source>
        <dbReference type="EMBL" id="QXM05325.1"/>
    </source>
</evidence>
<dbReference type="Pfam" id="PF13545">
    <property type="entry name" value="HTH_Crp_2"/>
    <property type="match status" value="1"/>
</dbReference>
<dbReference type="SMART" id="SM00100">
    <property type="entry name" value="cNMP"/>
    <property type="match status" value="1"/>
</dbReference>
<dbReference type="PROSITE" id="PS50042">
    <property type="entry name" value="CNMP_BINDING_3"/>
    <property type="match status" value="1"/>
</dbReference>
<evidence type="ECO:0000259" key="1">
    <source>
        <dbReference type="PROSITE" id="PS50042"/>
    </source>
</evidence>
<dbReference type="Pfam" id="PF00027">
    <property type="entry name" value="cNMP_binding"/>
    <property type="match status" value="1"/>
</dbReference>